<accession>A0A168J928</accession>
<dbReference type="Proteomes" id="UP000077051">
    <property type="component" value="Unassembled WGS sequence"/>
</dbReference>
<gene>
    <name evidence="1" type="ORF">MUCCIDRAFT_112323</name>
</gene>
<evidence type="ECO:0000313" key="1">
    <source>
        <dbReference type="EMBL" id="OAD00903.1"/>
    </source>
</evidence>
<dbReference type="VEuPathDB" id="FungiDB:MUCCIDRAFT_112323"/>
<dbReference type="AlphaFoldDB" id="A0A168J928"/>
<keyword evidence="2" id="KW-1185">Reference proteome</keyword>
<organism evidence="1 2">
    <name type="scientific">Mucor lusitanicus CBS 277.49</name>
    <dbReference type="NCBI Taxonomy" id="747725"/>
    <lineage>
        <taxon>Eukaryota</taxon>
        <taxon>Fungi</taxon>
        <taxon>Fungi incertae sedis</taxon>
        <taxon>Mucoromycota</taxon>
        <taxon>Mucoromycotina</taxon>
        <taxon>Mucoromycetes</taxon>
        <taxon>Mucorales</taxon>
        <taxon>Mucorineae</taxon>
        <taxon>Mucoraceae</taxon>
        <taxon>Mucor</taxon>
    </lineage>
</organism>
<proteinExistence type="predicted"/>
<comment type="caution">
    <text evidence="1">The sequence shown here is derived from an EMBL/GenBank/DDBJ whole genome shotgun (WGS) entry which is preliminary data.</text>
</comment>
<protein>
    <submittedName>
        <fullName evidence="1">Uncharacterized protein</fullName>
    </submittedName>
</protein>
<dbReference type="EMBL" id="AMYB01000006">
    <property type="protein sequence ID" value="OAD00903.1"/>
    <property type="molecule type" value="Genomic_DNA"/>
</dbReference>
<sequence>MTLETSNARISASNASKYVNKFDDVNYSTLQDLFFMEMMSDEEDAPEANVSNDAHINAEGSFTFTVNLNPSALQTTADALSTEDVTFIIASVPPVASASVPATTFEFHLRCIEDDPTSDDDRNSSDNDNILVGDNIFGSNYSTTKLSIRSLAIVNDVQAKNPNKKVIFDEFMTQRNHKLARKQF</sequence>
<evidence type="ECO:0000313" key="2">
    <source>
        <dbReference type="Proteomes" id="UP000077051"/>
    </source>
</evidence>
<reference evidence="1 2" key="1">
    <citation type="submission" date="2015-06" db="EMBL/GenBank/DDBJ databases">
        <title>Expansion of signal transduction pathways in fungi by whole-genome duplication.</title>
        <authorList>
            <consortium name="DOE Joint Genome Institute"/>
            <person name="Corrochano L.M."/>
            <person name="Kuo A."/>
            <person name="Marcet-Houben M."/>
            <person name="Polaino S."/>
            <person name="Salamov A."/>
            <person name="Villalobos J.M."/>
            <person name="Alvarez M.I."/>
            <person name="Avalos J."/>
            <person name="Benito E.P."/>
            <person name="Benoit I."/>
            <person name="Burger G."/>
            <person name="Camino L.P."/>
            <person name="Canovas D."/>
            <person name="Cerda-Olmedo E."/>
            <person name="Cheng J.-F."/>
            <person name="Dominguez A."/>
            <person name="Elias M."/>
            <person name="Eslava A.P."/>
            <person name="Glaser F."/>
            <person name="Grimwood J."/>
            <person name="Gutierrez G."/>
            <person name="Heitman J."/>
            <person name="Henrissat B."/>
            <person name="Iturriaga E.A."/>
            <person name="Lang B.F."/>
            <person name="Lavin J.L."/>
            <person name="Lee S."/>
            <person name="Li W."/>
            <person name="Lindquist E."/>
            <person name="Lopez-Garcia S."/>
            <person name="Luque E.M."/>
            <person name="Marcos A.T."/>
            <person name="Martin J."/>
            <person name="Mccluskey K."/>
            <person name="Medina H.R."/>
            <person name="Miralles-Duran A."/>
            <person name="Miyazaki A."/>
            <person name="Munoz-Torres E."/>
            <person name="Oguiza J.A."/>
            <person name="Ohm R."/>
            <person name="Olmedo M."/>
            <person name="Orejas M."/>
            <person name="Ortiz-Castellanos L."/>
            <person name="Pisabarro A.G."/>
            <person name="Rodriguez-Romero J."/>
            <person name="Ruiz-Herrera J."/>
            <person name="Ruiz-Vazquez R."/>
            <person name="Sanz C."/>
            <person name="Schackwitz W."/>
            <person name="Schmutz J."/>
            <person name="Shahriari M."/>
            <person name="Shelest E."/>
            <person name="Silva-Franco F."/>
            <person name="Soanes D."/>
            <person name="Syed K."/>
            <person name="Tagua V.G."/>
            <person name="Talbot N.J."/>
            <person name="Thon M."/>
            <person name="De Vries R.P."/>
            <person name="Wiebenga A."/>
            <person name="Yadav J.S."/>
            <person name="Braun E.L."/>
            <person name="Baker S."/>
            <person name="Garre V."/>
            <person name="Horwitz B."/>
            <person name="Torres-Martinez S."/>
            <person name="Idnurm A."/>
            <person name="Herrera-Estrella A."/>
            <person name="Gabaldon T."/>
            <person name="Grigoriev I.V."/>
        </authorList>
    </citation>
    <scope>NUCLEOTIDE SEQUENCE [LARGE SCALE GENOMIC DNA]</scope>
    <source>
        <strain evidence="1 2">CBS 277.49</strain>
    </source>
</reference>
<name>A0A168J928_MUCCL</name>